<dbReference type="CDD" id="cd02947">
    <property type="entry name" value="TRX_family"/>
    <property type="match status" value="1"/>
</dbReference>
<dbReference type="InterPro" id="IPR036249">
    <property type="entry name" value="Thioredoxin-like_sf"/>
</dbReference>
<evidence type="ECO:0000313" key="3">
    <source>
        <dbReference type="Proteomes" id="UP001231924"/>
    </source>
</evidence>
<feature type="transmembrane region" description="Helical" evidence="1">
    <location>
        <begin position="6"/>
        <end position="25"/>
    </location>
</feature>
<organism evidence="2 3">
    <name type="scientific">Actinomycetospora termitidis</name>
    <dbReference type="NCBI Taxonomy" id="3053470"/>
    <lineage>
        <taxon>Bacteria</taxon>
        <taxon>Bacillati</taxon>
        <taxon>Actinomycetota</taxon>
        <taxon>Actinomycetes</taxon>
        <taxon>Pseudonocardiales</taxon>
        <taxon>Pseudonocardiaceae</taxon>
        <taxon>Actinomycetospora</taxon>
    </lineage>
</organism>
<gene>
    <name evidence="2" type="ORF">QRT03_04000</name>
</gene>
<keyword evidence="1" id="KW-0472">Membrane</keyword>
<protein>
    <submittedName>
        <fullName evidence="2">Thioredoxin family protein</fullName>
    </submittedName>
</protein>
<proteinExistence type="predicted"/>
<evidence type="ECO:0000256" key="1">
    <source>
        <dbReference type="SAM" id="Phobius"/>
    </source>
</evidence>
<keyword evidence="1" id="KW-0812">Transmembrane</keyword>
<reference evidence="2 3" key="1">
    <citation type="submission" date="2023-06" db="EMBL/GenBank/DDBJ databases">
        <title>Actinomycetospora Odt1-22.</title>
        <authorList>
            <person name="Supong K."/>
        </authorList>
    </citation>
    <scope>NUCLEOTIDE SEQUENCE [LARGE SCALE GENOMIC DNA]</scope>
    <source>
        <strain evidence="2 3">Odt1-22</strain>
    </source>
</reference>
<keyword evidence="3" id="KW-1185">Reference proteome</keyword>
<name>A0ABT7M366_9PSEU</name>
<dbReference type="Proteomes" id="UP001231924">
    <property type="component" value="Unassembled WGS sequence"/>
</dbReference>
<dbReference type="Gene3D" id="3.40.30.10">
    <property type="entry name" value="Glutaredoxin"/>
    <property type="match status" value="1"/>
</dbReference>
<dbReference type="SUPFAM" id="SSF52833">
    <property type="entry name" value="Thioredoxin-like"/>
    <property type="match status" value="1"/>
</dbReference>
<evidence type="ECO:0000313" key="2">
    <source>
        <dbReference type="EMBL" id="MDL5155108.1"/>
    </source>
</evidence>
<keyword evidence="1" id="KW-1133">Transmembrane helix</keyword>
<dbReference type="EMBL" id="JASVWF010000001">
    <property type="protein sequence ID" value="MDL5155108.1"/>
    <property type="molecule type" value="Genomic_DNA"/>
</dbReference>
<comment type="caution">
    <text evidence="2">The sequence shown here is derived from an EMBL/GenBank/DDBJ whole genome shotgun (WGS) entry which is preliminary data.</text>
</comment>
<accession>A0ABT7M366</accession>
<dbReference type="RefSeq" id="WP_286051211.1">
    <property type="nucleotide sequence ID" value="NZ_JASVWF010000001.1"/>
</dbReference>
<sequence length="157" mass="16359">MTAAVVTLVVILALGAVVTVVGLLLRRRSRPGRPAGPVAAEGAAAAPEGAVPAPRLPADLTARDGGLVLLQISSAFCTHCRDTRSVLGDVAAELPGLVHRDVDLAARPELVRLLGVARTPTTLLVDGHGRELLRVDRVPRRAALVTAIEPHLPRPGR</sequence>